<dbReference type="EMBL" id="JABFDN010000007">
    <property type="protein sequence ID" value="NPU67518.1"/>
    <property type="molecule type" value="Genomic_DNA"/>
</dbReference>
<organism evidence="2 3">
    <name type="scientific">Bradyrhizobium aeschynomenes</name>
    <dbReference type="NCBI Taxonomy" id="2734909"/>
    <lineage>
        <taxon>Bacteria</taxon>
        <taxon>Pseudomonadati</taxon>
        <taxon>Pseudomonadota</taxon>
        <taxon>Alphaproteobacteria</taxon>
        <taxon>Hyphomicrobiales</taxon>
        <taxon>Nitrobacteraceae</taxon>
        <taxon>Bradyrhizobium</taxon>
    </lineage>
</organism>
<dbReference type="Pfam" id="PF23899">
    <property type="entry name" value="SU10_portal"/>
    <property type="match status" value="1"/>
</dbReference>
<sequence>MTMPLQSALPQPAPAPITHDVTIVTTRKFAQARVLGVPPEEFGIERGARSIRDCNYCFHEIVTKTEAQLIAEGFDAAQIRSLGDDGGTTGVETLARDTVDERSRASSSAANSGTRLVRITEHYVRLDYEGEGQPCLYQVITGGDQSEILRKDGQDCITPFDAIPFAATTPVPMTHRFFGRSIADLVMPLQREKTALKRGALDNLYLHNNPRVEVAEQNAGPNTLDDLLVSRPGGVVRTKTAGGLNWQVVPDITSSIYPMLQYIDAELESRSGLSRQAQGIDANALQNQSATAVAQVFSASQMRIKLIARIMAEGVRDMFGLLHATIRKHGQQRQTVRLRNAWVQVDPRSWKTRDDMTIEVGLGSGGKAQQFAQTMAIANVQKELAMAGKVHLVGDRELYNTAAELTRIMGHKNPGRFFNDPAAVDPQTGRLLHPPPAPPQPPPDPKLLAAQARVQTEQAIAAHKAQLAQQQAHNDLVHQQVKMQAEIELAKIKAGLDAKIALLDAHLKTMEEGQKREQAQAAHEMKIAEAAIDFAAVAARDRGSHSETERRHD</sequence>
<dbReference type="RefSeq" id="WP_172112602.1">
    <property type="nucleotide sequence ID" value="NZ_JABFDN010000007.1"/>
</dbReference>
<evidence type="ECO:0000313" key="2">
    <source>
        <dbReference type="EMBL" id="NPU67518.1"/>
    </source>
</evidence>
<comment type="caution">
    <text evidence="2">The sequence shown here is derived from an EMBL/GenBank/DDBJ whole genome shotgun (WGS) entry which is preliminary data.</text>
</comment>
<feature type="region of interest" description="Disordered" evidence="1">
    <location>
        <begin position="414"/>
        <end position="446"/>
    </location>
</feature>
<feature type="compositionally biased region" description="Pro residues" evidence="1">
    <location>
        <begin position="433"/>
        <end position="445"/>
    </location>
</feature>
<reference evidence="2" key="1">
    <citation type="submission" date="2020-05" db="EMBL/GenBank/DDBJ databases">
        <title>Nod-independent and nitrogen-fixing Bradyrhizobium aeschynomene sp. nov. isolated from nodules of Aeschynomene indica.</title>
        <authorList>
            <person name="Zhang Z."/>
        </authorList>
    </citation>
    <scope>NUCLEOTIDE SEQUENCE</scope>
    <source>
        <strain evidence="2">83012</strain>
    </source>
</reference>
<name>A0ABX2CH34_9BRAD</name>
<protein>
    <submittedName>
        <fullName evidence="2">Uncharacterized protein</fullName>
    </submittedName>
</protein>
<evidence type="ECO:0000313" key="3">
    <source>
        <dbReference type="Proteomes" id="UP000886476"/>
    </source>
</evidence>
<evidence type="ECO:0000256" key="1">
    <source>
        <dbReference type="SAM" id="MobiDB-lite"/>
    </source>
</evidence>
<keyword evidence="3" id="KW-1185">Reference proteome</keyword>
<dbReference type="Proteomes" id="UP000886476">
    <property type="component" value="Unassembled WGS sequence"/>
</dbReference>
<proteinExistence type="predicted"/>
<dbReference type="InterPro" id="IPR056909">
    <property type="entry name" value="SU10_portal"/>
</dbReference>
<gene>
    <name evidence="2" type="ORF">HL667_21120</name>
</gene>
<accession>A0ABX2CH34</accession>